<dbReference type="OrthoDB" id="246859at2"/>
<evidence type="ECO:0000256" key="1">
    <source>
        <dbReference type="SAM" id="Phobius"/>
    </source>
</evidence>
<keyword evidence="1" id="KW-1133">Transmembrane helix</keyword>
<protein>
    <recommendedName>
        <fullName evidence="4">Phosphate/sulfate permease</fullName>
    </recommendedName>
</protein>
<sequence>MAIFGIEILAILGFMVAAYSVVANDALQTLGTFLSSNSKRPWWILWLFAASILVVVMLYGYYTQSGDIAFGRLNRLPYPEGGVQWYHVLPPIVLLVLTRYGIPVSTTFLVLTVFALTGGAETEGVLGKMLVKSGMGYVVAMLTGFLIYALISRVWSRWIHKTKDDPLPFYWTVIQWSATAFLWWQWLAQDFANIFIFLPRTTTVIDGATQVTFNSTALVIATVTMTLLLGWVFRGRGGNIQKIIDAKTNTTDVRAATVIDLLFALILFFFKEMNDVPMSTTWVFLGLIAGRELAISYFASLRPKREALRDVLLDMGRLFFGLIVSIALAVFVPWVATGNFAGF</sequence>
<evidence type="ECO:0008006" key="4">
    <source>
        <dbReference type="Google" id="ProtNLM"/>
    </source>
</evidence>
<evidence type="ECO:0000313" key="2">
    <source>
        <dbReference type="EMBL" id="RKQ70761.1"/>
    </source>
</evidence>
<feature type="transmembrane region" description="Helical" evidence="1">
    <location>
        <begin position="207"/>
        <end position="233"/>
    </location>
</feature>
<dbReference type="Proteomes" id="UP000282211">
    <property type="component" value="Unassembled WGS sequence"/>
</dbReference>
<dbReference type="InParanoid" id="A0A420WIA5"/>
<accession>A0A420WIA5</accession>
<evidence type="ECO:0000313" key="3">
    <source>
        <dbReference type="Proteomes" id="UP000282211"/>
    </source>
</evidence>
<comment type="caution">
    <text evidence="2">The sequence shown here is derived from an EMBL/GenBank/DDBJ whole genome shotgun (WGS) entry which is preliminary data.</text>
</comment>
<name>A0A420WIA5_9PROT</name>
<feature type="transmembrane region" description="Helical" evidence="1">
    <location>
        <begin position="311"/>
        <end position="336"/>
    </location>
</feature>
<feature type="transmembrane region" description="Helical" evidence="1">
    <location>
        <begin position="167"/>
        <end position="187"/>
    </location>
</feature>
<keyword evidence="3" id="KW-1185">Reference proteome</keyword>
<dbReference type="RefSeq" id="WP_121098592.1">
    <property type="nucleotide sequence ID" value="NZ_RBII01000001.1"/>
</dbReference>
<feature type="transmembrane region" description="Helical" evidence="1">
    <location>
        <begin position="253"/>
        <end position="270"/>
    </location>
</feature>
<feature type="transmembrane region" description="Helical" evidence="1">
    <location>
        <begin position="42"/>
        <end position="62"/>
    </location>
</feature>
<proteinExistence type="predicted"/>
<dbReference type="AlphaFoldDB" id="A0A420WIA5"/>
<keyword evidence="1" id="KW-0812">Transmembrane</keyword>
<feature type="transmembrane region" description="Helical" evidence="1">
    <location>
        <begin position="135"/>
        <end position="155"/>
    </location>
</feature>
<organism evidence="2 3">
    <name type="scientific">Litorimonas taeanensis</name>
    <dbReference type="NCBI Taxonomy" id="568099"/>
    <lineage>
        <taxon>Bacteria</taxon>
        <taxon>Pseudomonadati</taxon>
        <taxon>Pseudomonadota</taxon>
        <taxon>Alphaproteobacteria</taxon>
        <taxon>Maricaulales</taxon>
        <taxon>Robiginitomaculaceae</taxon>
    </lineage>
</organism>
<gene>
    <name evidence="2" type="ORF">DES40_0061</name>
</gene>
<keyword evidence="1" id="KW-0472">Membrane</keyword>
<feature type="transmembrane region" description="Helical" evidence="1">
    <location>
        <begin position="282"/>
        <end position="299"/>
    </location>
</feature>
<reference evidence="2 3" key="1">
    <citation type="submission" date="2018-10" db="EMBL/GenBank/DDBJ databases">
        <title>Genomic Encyclopedia of Type Strains, Phase IV (KMG-IV): sequencing the most valuable type-strain genomes for metagenomic binning, comparative biology and taxonomic classification.</title>
        <authorList>
            <person name="Goeker M."/>
        </authorList>
    </citation>
    <scope>NUCLEOTIDE SEQUENCE [LARGE SCALE GENOMIC DNA]</scope>
    <source>
        <strain evidence="2 3">DSM 22008</strain>
    </source>
</reference>
<dbReference type="EMBL" id="RBII01000001">
    <property type="protein sequence ID" value="RKQ70761.1"/>
    <property type="molecule type" value="Genomic_DNA"/>
</dbReference>